<proteinExistence type="inferred from homology"/>
<dbReference type="GO" id="GO:0005829">
    <property type="term" value="C:cytosol"/>
    <property type="evidence" value="ECO:0007669"/>
    <property type="project" value="TreeGrafter"/>
</dbReference>
<organism evidence="3 4">
    <name type="scientific">Paenibacillus solanacearum</name>
    <dbReference type="NCBI Taxonomy" id="2048548"/>
    <lineage>
        <taxon>Bacteria</taxon>
        <taxon>Bacillati</taxon>
        <taxon>Bacillota</taxon>
        <taxon>Bacilli</taxon>
        <taxon>Bacillales</taxon>
        <taxon>Paenibacillaceae</taxon>
        <taxon>Paenibacillus</taxon>
    </lineage>
</organism>
<dbReference type="InterPro" id="IPR005025">
    <property type="entry name" value="FMN_Rdtase-like_dom"/>
</dbReference>
<dbReference type="AlphaFoldDB" id="A0A916K9U6"/>
<dbReference type="InterPro" id="IPR050712">
    <property type="entry name" value="NAD(P)H-dep_reductase"/>
</dbReference>
<keyword evidence="4" id="KW-1185">Reference proteome</keyword>
<comment type="caution">
    <text evidence="3">The sequence shown here is derived from an EMBL/GenBank/DDBJ whole genome shotgun (WGS) entry which is preliminary data.</text>
</comment>
<evidence type="ECO:0000313" key="4">
    <source>
        <dbReference type="Proteomes" id="UP000693672"/>
    </source>
</evidence>
<sequence>MNDVSPIRIIGISGSLRSRSSNTHILRAAASLAPGDMIITMYEGLGDLPLFNPDTDGDKPTAQVADLRTRLNAADGVLICTPEYAGGMPGALKNALDWIVSSGELMNKPAAAISASPSLTGGEKALESLRLTLRMLSADVADDGTVAIPLVSAKLSAEGELTDAATVLQLQLVLGALARQVRELQTREPGSL</sequence>
<gene>
    <name evidence="3" type="ORF">PAESOLCIP111_05860</name>
</gene>
<dbReference type="PANTHER" id="PTHR30543">
    <property type="entry name" value="CHROMATE REDUCTASE"/>
    <property type="match status" value="1"/>
</dbReference>
<dbReference type="PANTHER" id="PTHR30543:SF21">
    <property type="entry name" value="NAD(P)H-DEPENDENT FMN REDUCTASE LOT6"/>
    <property type="match status" value="1"/>
</dbReference>
<reference evidence="3" key="1">
    <citation type="submission" date="2021-06" db="EMBL/GenBank/DDBJ databases">
        <authorList>
            <person name="Criscuolo A."/>
        </authorList>
    </citation>
    <scope>NUCLEOTIDE SEQUENCE</scope>
    <source>
        <strain evidence="3">CIP111600</strain>
    </source>
</reference>
<dbReference type="GO" id="GO:0016491">
    <property type="term" value="F:oxidoreductase activity"/>
    <property type="evidence" value="ECO:0007669"/>
    <property type="project" value="UniProtKB-KW"/>
</dbReference>
<dbReference type="EC" id="1.-.-.-" evidence="3"/>
<dbReference type="RefSeq" id="WP_218095548.1">
    <property type="nucleotide sequence ID" value="NZ_CAJVAS010000048.1"/>
</dbReference>
<dbReference type="Pfam" id="PF03358">
    <property type="entry name" value="FMN_red"/>
    <property type="match status" value="1"/>
</dbReference>
<evidence type="ECO:0000313" key="3">
    <source>
        <dbReference type="EMBL" id="CAG7649405.1"/>
    </source>
</evidence>
<dbReference type="GO" id="GO:0010181">
    <property type="term" value="F:FMN binding"/>
    <property type="evidence" value="ECO:0007669"/>
    <property type="project" value="TreeGrafter"/>
</dbReference>
<keyword evidence="3" id="KW-0560">Oxidoreductase</keyword>
<name>A0A916K9U6_9BACL</name>
<dbReference type="Proteomes" id="UP000693672">
    <property type="component" value="Unassembled WGS sequence"/>
</dbReference>
<protein>
    <submittedName>
        <fullName evidence="3">NAD(P)H-dependent FMN reductase</fullName>
        <ecNumber evidence="3">1.-.-.-</ecNumber>
    </submittedName>
</protein>
<comment type="similarity">
    <text evidence="1">Belongs to the azoreductase type 2 family.</text>
</comment>
<evidence type="ECO:0000256" key="1">
    <source>
        <dbReference type="ARBA" id="ARBA00009428"/>
    </source>
</evidence>
<evidence type="ECO:0000259" key="2">
    <source>
        <dbReference type="Pfam" id="PF03358"/>
    </source>
</evidence>
<dbReference type="EMBL" id="CAJVAS010000048">
    <property type="protein sequence ID" value="CAG7649405.1"/>
    <property type="molecule type" value="Genomic_DNA"/>
</dbReference>
<feature type="domain" description="NADPH-dependent FMN reductase-like" evidence="2">
    <location>
        <begin position="8"/>
        <end position="149"/>
    </location>
</feature>
<accession>A0A916K9U6</accession>